<dbReference type="OrthoDB" id="8192491at2759"/>
<protein>
    <submittedName>
        <fullName evidence="2">Uncharacterized protein LOC117654402</fullName>
    </submittedName>
</protein>
<dbReference type="GeneID" id="117654402"/>
<dbReference type="KEGG" id="tpal:117654402"/>
<evidence type="ECO:0000313" key="1">
    <source>
        <dbReference type="Proteomes" id="UP000515158"/>
    </source>
</evidence>
<dbReference type="AlphaFoldDB" id="A0A6P9AHQ3"/>
<accession>A0A6P9AHQ3</accession>
<name>A0A6P9AHQ3_THRPL</name>
<dbReference type="Proteomes" id="UP000515158">
    <property type="component" value="Unplaced"/>
</dbReference>
<keyword evidence="1" id="KW-1185">Reference proteome</keyword>
<dbReference type="InParanoid" id="A0A6P9AHQ3"/>
<organism evidence="2">
    <name type="scientific">Thrips palmi</name>
    <name type="common">Melon thrips</name>
    <dbReference type="NCBI Taxonomy" id="161013"/>
    <lineage>
        <taxon>Eukaryota</taxon>
        <taxon>Metazoa</taxon>
        <taxon>Ecdysozoa</taxon>
        <taxon>Arthropoda</taxon>
        <taxon>Hexapoda</taxon>
        <taxon>Insecta</taxon>
        <taxon>Pterygota</taxon>
        <taxon>Neoptera</taxon>
        <taxon>Paraneoptera</taxon>
        <taxon>Thysanoptera</taxon>
        <taxon>Terebrantia</taxon>
        <taxon>Thripoidea</taxon>
        <taxon>Thripidae</taxon>
        <taxon>Thrips</taxon>
    </lineage>
</organism>
<reference evidence="2" key="1">
    <citation type="submission" date="2025-08" db="UniProtKB">
        <authorList>
            <consortium name="RefSeq"/>
        </authorList>
    </citation>
    <scope>IDENTIFICATION</scope>
    <source>
        <tissue evidence="2">Total insect</tissue>
    </source>
</reference>
<gene>
    <name evidence="2" type="primary">LOC117654402</name>
</gene>
<proteinExistence type="predicted"/>
<sequence length="230" mass="26048">MESMDEEDVENVPLSPEEIEFEQTVARYDEVLAKLKLLRARLLMNSANLAGDLSKGSRSSQDVLDVTQSLNVIEEKFHYLSIQEEMLKQIKVSTLACEIVTSDSPNDGLDTLLKEHCANQAKLLELSKSIRNEKLKQKKGIEKLLDRLSQFTASLKDDQEKLDGNSEADSETNLKLKQSLEKQIKDIRFMQICISQIIVNKQVDLRQSQKLTGILKSARSPITSIEHFIS</sequence>
<dbReference type="RefSeq" id="XP_034256904.1">
    <property type="nucleotide sequence ID" value="XM_034401013.1"/>
</dbReference>
<evidence type="ECO:0000313" key="2">
    <source>
        <dbReference type="RefSeq" id="XP_034256904.1"/>
    </source>
</evidence>